<accession>A0A445BV30</accession>
<dbReference type="PANTHER" id="PTHR12136">
    <property type="entry name" value="ENHANCED DISEASE RESISTANCE-RELATED"/>
    <property type="match status" value="1"/>
</dbReference>
<comment type="caution">
    <text evidence="2">The sequence shown here is derived from an EMBL/GenBank/DDBJ whole genome shotgun (WGS) entry which is preliminary data.</text>
</comment>
<name>A0A445BV30_ARAHY</name>
<evidence type="ECO:0000313" key="2">
    <source>
        <dbReference type="EMBL" id="RYR42589.1"/>
    </source>
</evidence>
<dbReference type="EMBL" id="SDMP01000008">
    <property type="protein sequence ID" value="RYR42588.1"/>
    <property type="molecule type" value="Genomic_DNA"/>
</dbReference>
<dbReference type="InterPro" id="IPR045096">
    <property type="entry name" value="EDR2-like"/>
</dbReference>
<sequence length="460" mass="51121">MAKESDWIDRIRSEGAIPLLDPENCSNGWATPPGDAFMVRGPDYFKSRVKVPAGDYLLKPLGFDWIKSSTKISDILSNPQSRVRKVIDDEFSQCHENKPFVWAFNLQVPTKDNYSAVAYFASEEPVAEGSLVDRFLRGDNGFRNSRLKLIANIVRGPWIVRKAVGEQAICIIGRALHCKYCSGENFMEVDIDIGSSMVASAIVHLAFGYISCLTVDLAFLIESQEQSELPEKILGAFRFSNLNPASAITVEPSSVASADGLQTPVPTTRWWQSIGQGFSHILHPGGPHQDGAAIATNTQEAKVTDGKDSPNDLTKCFIGRAEGKVRMASIFGLDIVVFVSKFMSNSSYTPSSFDDDESPQLVHGGWSSRRGHEFWYARRTFLKSYHLSLEKKNNGGFKEKLKKSMKEVSEAAMGVVSRMREGVSKKKLGIKTFKVKMAIPSMNLVTIRCFIPWLNKRKAM</sequence>
<dbReference type="Pfam" id="PF07059">
    <property type="entry name" value="EDR2_C"/>
    <property type="match status" value="1"/>
</dbReference>
<dbReference type="Proteomes" id="UP000289738">
    <property type="component" value="Chromosome A08"/>
</dbReference>
<gene>
    <name evidence="2" type="ORF">Ahy_A08g039043</name>
</gene>
<dbReference type="PANTHER" id="PTHR12136:SF101">
    <property type="entry name" value="ENHANCED DISEASE RESISTANCE-LIKE PROTEIN (DUF1336)"/>
    <property type="match status" value="1"/>
</dbReference>
<proteinExistence type="predicted"/>
<feature type="domain" description="Protein ENHANCED DISEASE RESISTANCE 2 C-terminal" evidence="1">
    <location>
        <begin position="29"/>
        <end position="242"/>
    </location>
</feature>
<dbReference type="AlphaFoldDB" id="A0A445BV30"/>
<dbReference type="EMBL" id="SDMP01000008">
    <property type="protein sequence ID" value="RYR42589.1"/>
    <property type="molecule type" value="Genomic_DNA"/>
</dbReference>
<dbReference type="InterPro" id="IPR009769">
    <property type="entry name" value="EDR2_C"/>
</dbReference>
<evidence type="ECO:0000313" key="3">
    <source>
        <dbReference type="Proteomes" id="UP000289738"/>
    </source>
</evidence>
<evidence type="ECO:0000259" key="1">
    <source>
        <dbReference type="Pfam" id="PF07059"/>
    </source>
</evidence>
<keyword evidence="3" id="KW-1185">Reference proteome</keyword>
<reference evidence="2 3" key="1">
    <citation type="submission" date="2019-01" db="EMBL/GenBank/DDBJ databases">
        <title>Sequencing of cultivated peanut Arachis hypogaea provides insights into genome evolution and oil improvement.</title>
        <authorList>
            <person name="Chen X."/>
        </authorList>
    </citation>
    <scope>NUCLEOTIDE SEQUENCE [LARGE SCALE GENOMIC DNA]</scope>
    <source>
        <strain evidence="3">cv. Fuhuasheng</strain>
        <strain evidence="2">GDAAS-fuhuasheng2018</strain>
        <tissue evidence="2">Leaves</tissue>
    </source>
</reference>
<organism evidence="2 3">
    <name type="scientific">Arachis hypogaea</name>
    <name type="common">Peanut</name>
    <dbReference type="NCBI Taxonomy" id="3818"/>
    <lineage>
        <taxon>Eukaryota</taxon>
        <taxon>Viridiplantae</taxon>
        <taxon>Streptophyta</taxon>
        <taxon>Embryophyta</taxon>
        <taxon>Tracheophyta</taxon>
        <taxon>Spermatophyta</taxon>
        <taxon>Magnoliopsida</taxon>
        <taxon>eudicotyledons</taxon>
        <taxon>Gunneridae</taxon>
        <taxon>Pentapetalae</taxon>
        <taxon>rosids</taxon>
        <taxon>fabids</taxon>
        <taxon>Fabales</taxon>
        <taxon>Fabaceae</taxon>
        <taxon>Papilionoideae</taxon>
        <taxon>50 kb inversion clade</taxon>
        <taxon>dalbergioids sensu lato</taxon>
        <taxon>Dalbergieae</taxon>
        <taxon>Pterocarpus clade</taxon>
        <taxon>Arachis</taxon>
    </lineage>
</organism>
<protein>
    <recommendedName>
        <fullName evidence="1">Protein ENHANCED DISEASE RESISTANCE 2 C-terminal domain-containing protein</fullName>
    </recommendedName>
</protein>